<dbReference type="Pfam" id="PF13091">
    <property type="entry name" value="PLDc_2"/>
    <property type="match status" value="1"/>
</dbReference>
<keyword evidence="8" id="KW-1185">Reference proteome</keyword>
<name>A0A4V5PN85_9BACT</name>
<dbReference type="EMBL" id="SSMQ01000027">
    <property type="protein sequence ID" value="TKD03839.1"/>
    <property type="molecule type" value="Genomic_DNA"/>
</dbReference>
<evidence type="ECO:0000313" key="8">
    <source>
        <dbReference type="Proteomes" id="UP000309215"/>
    </source>
</evidence>
<dbReference type="GO" id="GO:0004630">
    <property type="term" value="F:phospholipase D activity"/>
    <property type="evidence" value="ECO:0007669"/>
    <property type="project" value="UniProtKB-EC"/>
</dbReference>
<accession>A0A4V5PN85</accession>
<comment type="caution">
    <text evidence="7">The sequence shown here is derived from an EMBL/GenBank/DDBJ whole genome shotgun (WGS) entry which is preliminary data.</text>
</comment>
<reference evidence="7 8" key="1">
    <citation type="submission" date="2019-04" db="EMBL/GenBank/DDBJ databases">
        <authorList>
            <person name="Li Y."/>
            <person name="Wang J."/>
        </authorList>
    </citation>
    <scope>NUCLEOTIDE SEQUENCE [LARGE SCALE GENOMIC DNA]</scope>
    <source>
        <strain evidence="7 8">DSM 14668</strain>
    </source>
</reference>
<keyword evidence="3" id="KW-0378">Hydrolase</keyword>
<gene>
    <name evidence="7" type="ORF">E8A74_24970</name>
</gene>
<feature type="region of interest" description="Disordered" evidence="5">
    <location>
        <begin position="355"/>
        <end position="374"/>
    </location>
</feature>
<evidence type="ECO:0000256" key="1">
    <source>
        <dbReference type="ARBA" id="ARBA00000798"/>
    </source>
</evidence>
<proteinExistence type="predicted"/>
<dbReference type="OrthoDB" id="8828485at2"/>
<feature type="domain" description="PLD phosphodiesterase" evidence="6">
    <location>
        <begin position="256"/>
        <end position="283"/>
    </location>
</feature>
<dbReference type="PANTHER" id="PTHR18896:SF76">
    <property type="entry name" value="PHOSPHOLIPASE"/>
    <property type="match status" value="1"/>
</dbReference>
<keyword evidence="4" id="KW-0443">Lipid metabolism</keyword>
<evidence type="ECO:0000256" key="2">
    <source>
        <dbReference type="ARBA" id="ARBA00022737"/>
    </source>
</evidence>
<dbReference type="PROSITE" id="PS50035">
    <property type="entry name" value="PLD"/>
    <property type="match status" value="2"/>
</dbReference>
<evidence type="ECO:0000256" key="4">
    <source>
        <dbReference type="ARBA" id="ARBA00023098"/>
    </source>
</evidence>
<dbReference type="CDD" id="cd09105">
    <property type="entry name" value="PLDc_vPLD1_2_like_2"/>
    <property type="match status" value="1"/>
</dbReference>
<organism evidence="7 8">
    <name type="scientific">Polyangium fumosum</name>
    <dbReference type="NCBI Taxonomy" id="889272"/>
    <lineage>
        <taxon>Bacteria</taxon>
        <taxon>Pseudomonadati</taxon>
        <taxon>Myxococcota</taxon>
        <taxon>Polyangia</taxon>
        <taxon>Polyangiales</taxon>
        <taxon>Polyangiaceae</taxon>
        <taxon>Polyangium</taxon>
    </lineage>
</organism>
<protein>
    <recommendedName>
        <fullName evidence="6">PLD phosphodiesterase domain-containing protein</fullName>
    </recommendedName>
</protein>
<dbReference type="InterPro" id="IPR001736">
    <property type="entry name" value="PLipase_D/transphosphatidylase"/>
</dbReference>
<dbReference type="InterPro" id="IPR025202">
    <property type="entry name" value="PLD-like_dom"/>
</dbReference>
<evidence type="ECO:0000313" key="7">
    <source>
        <dbReference type="EMBL" id="TKD03839.1"/>
    </source>
</evidence>
<dbReference type="PANTHER" id="PTHR18896">
    <property type="entry name" value="PHOSPHOLIPASE D"/>
    <property type="match status" value="1"/>
</dbReference>
<feature type="domain" description="PLD phosphodiesterase" evidence="6">
    <location>
        <begin position="487"/>
        <end position="514"/>
    </location>
</feature>
<dbReference type="Gene3D" id="3.30.870.10">
    <property type="entry name" value="Endonuclease Chain A"/>
    <property type="match status" value="2"/>
</dbReference>
<dbReference type="RefSeq" id="WP_136931573.1">
    <property type="nucleotide sequence ID" value="NZ_SSMQ01000027.1"/>
</dbReference>
<evidence type="ECO:0000259" key="6">
    <source>
        <dbReference type="PROSITE" id="PS50035"/>
    </source>
</evidence>
<dbReference type="GO" id="GO:0009395">
    <property type="term" value="P:phospholipid catabolic process"/>
    <property type="evidence" value="ECO:0007669"/>
    <property type="project" value="TreeGrafter"/>
</dbReference>
<dbReference type="Proteomes" id="UP000309215">
    <property type="component" value="Unassembled WGS sequence"/>
</dbReference>
<evidence type="ECO:0000256" key="5">
    <source>
        <dbReference type="SAM" id="MobiDB-lite"/>
    </source>
</evidence>
<keyword evidence="2" id="KW-0677">Repeat</keyword>
<dbReference type="AlphaFoldDB" id="A0A4V5PN85"/>
<evidence type="ECO:0000256" key="3">
    <source>
        <dbReference type="ARBA" id="ARBA00022801"/>
    </source>
</evidence>
<dbReference type="SUPFAM" id="SSF56024">
    <property type="entry name" value="Phospholipase D/nuclease"/>
    <property type="match status" value="2"/>
</dbReference>
<dbReference type="SMART" id="SM00155">
    <property type="entry name" value="PLDc"/>
    <property type="match status" value="2"/>
</dbReference>
<dbReference type="InterPro" id="IPR015679">
    <property type="entry name" value="PLipase_D_fam"/>
</dbReference>
<sequence>MPRERAELEVLVTTPHSAPVQGASVRLLGPRGAVVGQEVTPGRFRVVLPRRGDYELIVEPGASPFELRSLRTTLFLTPGKCGNVLAAMSGLEGVRSRVERVECAPGRSIAHVVLDYVWFSHLGYPPTLGNRVDVLVDGEDGWRAVAEALLAARRSIRVTTWVYEPELELLRPDPLAEPAEREAYTIQRILESRARASVLVQLLLWDPPMLPLPGEARRVALTAGDGFEVLTEKNPTERPLFGARYPFGNRLLGEVQIGSFHQKTVVVDGRIGFCGGMNMRQNDWDTRHHRLFEPSRCRFTRPSAHRARVKEGLCVADHPPRHDFVARIEGPSVAHLEENFRERWNRLVERGAPHAERSTFVPPPDPAALPEAPGRSAVQVVRTMPAPYAERGILDAYLRAIAAARRLLYIEDQYFRSTYVSEAIAEAAWKNPRLAVLVLTSEAQANHPFSGAWSHACFERIREALPDFELYGLRCAGRDGRGKRRVQEIDHHGKLLLVDDVFVMVGSCNVNDRGFEYEGECNVAIVDPAFAATLRLGLFRDYLGGDPRLGKDIERDVEIFREHAARNAKGPPEGEPHPYLVPFAPRPRRSQIFDRSVF</sequence>
<comment type="catalytic activity">
    <reaction evidence="1">
        <text>a 1,2-diacyl-sn-glycero-3-phosphocholine + H2O = a 1,2-diacyl-sn-glycero-3-phosphate + choline + H(+)</text>
        <dbReference type="Rhea" id="RHEA:14445"/>
        <dbReference type="ChEBI" id="CHEBI:15354"/>
        <dbReference type="ChEBI" id="CHEBI:15377"/>
        <dbReference type="ChEBI" id="CHEBI:15378"/>
        <dbReference type="ChEBI" id="CHEBI:57643"/>
        <dbReference type="ChEBI" id="CHEBI:58608"/>
        <dbReference type="EC" id="3.1.4.4"/>
    </reaction>
</comment>